<gene>
    <name evidence="2" type="primary">RvY_12305-1</name>
    <name evidence="2" type="synonym">RvY_12305.1</name>
    <name evidence="2" type="ORF">RvY_12305</name>
</gene>
<name>A0A1D1VSS8_RAMVA</name>
<proteinExistence type="predicted"/>
<feature type="region of interest" description="Disordered" evidence="1">
    <location>
        <begin position="1"/>
        <end position="20"/>
    </location>
</feature>
<evidence type="ECO:0000313" key="2">
    <source>
        <dbReference type="EMBL" id="GAV01619.1"/>
    </source>
</evidence>
<protein>
    <submittedName>
        <fullName evidence="2">Uncharacterized protein</fullName>
    </submittedName>
</protein>
<sequence>MEDAAEIDQQGQDPELHGLDVDTIFGRPHLVTQTGPDSRDRDAVITV</sequence>
<dbReference type="Proteomes" id="UP000186922">
    <property type="component" value="Unassembled WGS sequence"/>
</dbReference>
<keyword evidence="3" id="KW-1185">Reference proteome</keyword>
<reference evidence="2 3" key="1">
    <citation type="journal article" date="2016" name="Nat. Commun.">
        <title>Extremotolerant tardigrade genome and improved radiotolerance of human cultured cells by tardigrade-unique protein.</title>
        <authorList>
            <person name="Hashimoto T."/>
            <person name="Horikawa D.D."/>
            <person name="Saito Y."/>
            <person name="Kuwahara H."/>
            <person name="Kozuka-Hata H."/>
            <person name="Shin-I T."/>
            <person name="Minakuchi Y."/>
            <person name="Ohishi K."/>
            <person name="Motoyama A."/>
            <person name="Aizu T."/>
            <person name="Enomoto A."/>
            <person name="Kondo K."/>
            <person name="Tanaka S."/>
            <person name="Hara Y."/>
            <person name="Koshikawa S."/>
            <person name="Sagara H."/>
            <person name="Miura T."/>
            <person name="Yokobori S."/>
            <person name="Miyagawa K."/>
            <person name="Suzuki Y."/>
            <person name="Kubo T."/>
            <person name="Oyama M."/>
            <person name="Kohara Y."/>
            <person name="Fujiyama A."/>
            <person name="Arakawa K."/>
            <person name="Katayama T."/>
            <person name="Toyoda A."/>
            <person name="Kunieda T."/>
        </authorList>
    </citation>
    <scope>NUCLEOTIDE SEQUENCE [LARGE SCALE GENOMIC DNA]</scope>
    <source>
        <strain evidence="2 3">YOKOZUNA-1</strain>
    </source>
</reference>
<organism evidence="2 3">
    <name type="scientific">Ramazzottius varieornatus</name>
    <name type="common">Water bear</name>
    <name type="synonym">Tardigrade</name>
    <dbReference type="NCBI Taxonomy" id="947166"/>
    <lineage>
        <taxon>Eukaryota</taxon>
        <taxon>Metazoa</taxon>
        <taxon>Ecdysozoa</taxon>
        <taxon>Tardigrada</taxon>
        <taxon>Eutardigrada</taxon>
        <taxon>Parachela</taxon>
        <taxon>Hypsibioidea</taxon>
        <taxon>Ramazzottiidae</taxon>
        <taxon>Ramazzottius</taxon>
    </lineage>
</organism>
<dbReference type="EMBL" id="BDGG01000007">
    <property type="protein sequence ID" value="GAV01619.1"/>
    <property type="molecule type" value="Genomic_DNA"/>
</dbReference>
<accession>A0A1D1VSS8</accession>
<evidence type="ECO:0000256" key="1">
    <source>
        <dbReference type="SAM" id="MobiDB-lite"/>
    </source>
</evidence>
<feature type="region of interest" description="Disordered" evidence="1">
    <location>
        <begin position="28"/>
        <end position="47"/>
    </location>
</feature>
<evidence type="ECO:0000313" key="3">
    <source>
        <dbReference type="Proteomes" id="UP000186922"/>
    </source>
</evidence>
<comment type="caution">
    <text evidence="2">The sequence shown here is derived from an EMBL/GenBank/DDBJ whole genome shotgun (WGS) entry which is preliminary data.</text>
</comment>
<dbReference type="AlphaFoldDB" id="A0A1D1VSS8"/>
<feature type="compositionally biased region" description="Basic and acidic residues" evidence="1">
    <location>
        <begin position="37"/>
        <end position="47"/>
    </location>
</feature>